<gene>
    <name evidence="2" type="ORF">PCC79_14240</name>
</gene>
<feature type="transmembrane region" description="Helical" evidence="1">
    <location>
        <begin position="126"/>
        <end position="144"/>
    </location>
</feature>
<feature type="transmembrane region" description="Helical" evidence="1">
    <location>
        <begin position="150"/>
        <end position="171"/>
    </location>
</feature>
<dbReference type="Proteomes" id="UP001434337">
    <property type="component" value="Chromosome"/>
</dbReference>
<evidence type="ECO:0000313" key="3">
    <source>
        <dbReference type="Proteomes" id="UP001434337"/>
    </source>
</evidence>
<accession>A0ABZ3C753</accession>
<keyword evidence="1" id="KW-1133">Transmembrane helix</keyword>
<feature type="transmembrane region" description="Helical" evidence="1">
    <location>
        <begin position="93"/>
        <end position="114"/>
    </location>
</feature>
<sequence>MTHPVPTERTDAAPAASVAEPAIGTVAASKDATTDPRTGEPRRPWSIYGAAALLYLGVAVVFAGLLWAFWQSIDTFAEAAWLHRVTPTEPGSLIRVAMVSGEFVVALVIGAAGIIAAHHAWWGYRWARIAGLIAVALSCAALIINPLASAGIAFAVLGAILLWLPPSRAFFARWHLRRHPGPPVATITDDVYYGPLPRYR</sequence>
<name>A0ABZ3C753_9ACTN</name>
<keyword evidence="1" id="KW-0472">Membrane</keyword>
<evidence type="ECO:0000256" key="1">
    <source>
        <dbReference type="SAM" id="Phobius"/>
    </source>
</evidence>
<proteinExistence type="predicted"/>
<protein>
    <submittedName>
        <fullName evidence="2">Uncharacterized protein</fullName>
    </submittedName>
</protein>
<reference evidence="2 3" key="1">
    <citation type="journal article" date="2023" name="Environ Microbiome">
        <title>A coral-associated actinobacterium mitigates coral bleaching under heat stress.</title>
        <authorList>
            <person name="Li J."/>
            <person name="Zou Y."/>
            <person name="Li Q."/>
            <person name="Zhang J."/>
            <person name="Bourne D.G."/>
            <person name="Lyu Y."/>
            <person name="Liu C."/>
            <person name="Zhang S."/>
        </authorList>
    </citation>
    <scope>NUCLEOTIDE SEQUENCE [LARGE SCALE GENOMIC DNA]</scope>
    <source>
        <strain evidence="2 3">SCSIO 13291</strain>
    </source>
</reference>
<keyword evidence="1" id="KW-0812">Transmembrane</keyword>
<evidence type="ECO:0000313" key="2">
    <source>
        <dbReference type="EMBL" id="WZW98039.1"/>
    </source>
</evidence>
<keyword evidence="3" id="KW-1185">Reference proteome</keyword>
<dbReference type="EMBL" id="CP115965">
    <property type="protein sequence ID" value="WZW98039.1"/>
    <property type="molecule type" value="Genomic_DNA"/>
</dbReference>
<dbReference type="RefSeq" id="WP_232549854.1">
    <property type="nucleotide sequence ID" value="NZ_CP115965.1"/>
</dbReference>
<feature type="transmembrane region" description="Helical" evidence="1">
    <location>
        <begin position="47"/>
        <end position="73"/>
    </location>
</feature>
<organism evidence="2 3">
    <name type="scientific">Propioniciclava soli</name>
    <dbReference type="NCBI Taxonomy" id="2775081"/>
    <lineage>
        <taxon>Bacteria</taxon>
        <taxon>Bacillati</taxon>
        <taxon>Actinomycetota</taxon>
        <taxon>Actinomycetes</taxon>
        <taxon>Propionibacteriales</taxon>
        <taxon>Propionibacteriaceae</taxon>
        <taxon>Propioniciclava</taxon>
    </lineage>
</organism>